<gene>
    <name evidence="2" type="ORF">FNB15_00765</name>
</gene>
<accession>A0A516GWI5</accession>
<keyword evidence="1" id="KW-0732">Signal</keyword>
<feature type="signal peptide" evidence="1">
    <location>
        <begin position="1"/>
        <end position="21"/>
    </location>
</feature>
<name>A0A516GWI5_9PROT</name>
<evidence type="ECO:0000256" key="1">
    <source>
        <dbReference type="SAM" id="SignalP"/>
    </source>
</evidence>
<dbReference type="Proteomes" id="UP000317496">
    <property type="component" value="Chromosome"/>
</dbReference>
<dbReference type="RefSeq" id="WP_144066882.1">
    <property type="nucleotide sequence ID" value="NZ_CP041636.1"/>
</dbReference>
<protein>
    <submittedName>
        <fullName evidence="2">Uncharacterized protein</fullName>
    </submittedName>
</protein>
<dbReference type="AlphaFoldDB" id="A0A516GWI5"/>
<dbReference type="KEGG" id="fer:FNB15_00765"/>
<reference evidence="2 3" key="1">
    <citation type="submission" date="2019-07" db="EMBL/GenBank/DDBJ databases">
        <title>Genome sequencing for Ferrovibrio sp. K5.</title>
        <authorList>
            <person name="Park S.-J."/>
        </authorList>
    </citation>
    <scope>NUCLEOTIDE SEQUENCE [LARGE SCALE GENOMIC DNA]</scope>
    <source>
        <strain evidence="2 3">K5</strain>
    </source>
</reference>
<evidence type="ECO:0000313" key="3">
    <source>
        <dbReference type="Proteomes" id="UP000317496"/>
    </source>
</evidence>
<keyword evidence="3" id="KW-1185">Reference proteome</keyword>
<proteinExistence type="predicted"/>
<dbReference type="EMBL" id="CP041636">
    <property type="protein sequence ID" value="QDO95901.1"/>
    <property type="molecule type" value="Genomic_DNA"/>
</dbReference>
<organism evidence="2 3">
    <name type="scientific">Ferrovibrio terrae</name>
    <dbReference type="NCBI Taxonomy" id="2594003"/>
    <lineage>
        <taxon>Bacteria</taxon>
        <taxon>Pseudomonadati</taxon>
        <taxon>Pseudomonadota</taxon>
        <taxon>Alphaproteobacteria</taxon>
        <taxon>Rhodospirillales</taxon>
        <taxon>Rhodospirillaceae</taxon>
        <taxon>Ferrovibrio</taxon>
    </lineage>
</organism>
<evidence type="ECO:0000313" key="2">
    <source>
        <dbReference type="EMBL" id="QDO95901.1"/>
    </source>
</evidence>
<sequence length="142" mass="15547">MRPSVMHGLPLLLLLCFAARADEPAPPLHFRAGTIVAGGHLLPSDVILPAVAGPVTLTPQDGPPLHWRITVDHGETRLLDASGRWAAKAEYHRAQRGDRIVCQTYQTTISPEWTAMSKDSAARADYTPADDRIYAFREVPCP</sequence>
<feature type="chain" id="PRO_5021790724" evidence="1">
    <location>
        <begin position="22"/>
        <end position="142"/>
    </location>
</feature>